<reference evidence="1 2" key="1">
    <citation type="submission" date="2022-04" db="EMBL/GenBank/DDBJ databases">
        <title>Paracoccus sp. YLB-12 draft genome sequence.</title>
        <authorList>
            <person name="Yu L."/>
        </authorList>
    </citation>
    <scope>NUCLEOTIDE SEQUENCE [LARGE SCALE GENOMIC DNA]</scope>
    <source>
        <strain evidence="1 2">YLB-12</strain>
    </source>
</reference>
<organism evidence="1 2">
    <name type="scientific">Paracoccus maritimus</name>
    <dbReference type="NCBI Taxonomy" id="2933292"/>
    <lineage>
        <taxon>Bacteria</taxon>
        <taxon>Pseudomonadati</taxon>
        <taxon>Pseudomonadota</taxon>
        <taxon>Alphaproteobacteria</taxon>
        <taxon>Rhodobacterales</taxon>
        <taxon>Paracoccaceae</taxon>
        <taxon>Paracoccus</taxon>
    </lineage>
</organism>
<dbReference type="EMBL" id="JANAVZ010000010">
    <property type="protein sequence ID" value="MCT4334369.1"/>
    <property type="molecule type" value="Genomic_DNA"/>
</dbReference>
<comment type="caution">
    <text evidence="1">The sequence shown here is derived from an EMBL/GenBank/DDBJ whole genome shotgun (WGS) entry which is preliminary data.</text>
</comment>
<proteinExistence type="predicted"/>
<keyword evidence="2" id="KW-1185">Reference proteome</keyword>
<protein>
    <submittedName>
        <fullName evidence="1">Uncharacterized protein</fullName>
    </submittedName>
</protein>
<dbReference type="Proteomes" id="UP001320702">
    <property type="component" value="Unassembled WGS sequence"/>
</dbReference>
<gene>
    <name evidence="1" type="ORF">MU516_16010</name>
</gene>
<name>A0ABT2KEX5_9RHOB</name>
<accession>A0ABT2KEX5</accession>
<evidence type="ECO:0000313" key="2">
    <source>
        <dbReference type="Proteomes" id="UP001320702"/>
    </source>
</evidence>
<sequence>MRVAPLLITPDDHVRYGNAIRHCRAEMLDLVEKAISDTIHHAQARKCLVELDRLRTELEIHLHGMVPPRQDPRHLRTSVYSGQSTFSWKRLAREDRSRDAFASWDVGY</sequence>
<dbReference type="RefSeq" id="WP_260278282.1">
    <property type="nucleotide sequence ID" value="NZ_JANAVZ010000010.1"/>
</dbReference>
<evidence type="ECO:0000313" key="1">
    <source>
        <dbReference type="EMBL" id="MCT4334369.1"/>
    </source>
</evidence>